<evidence type="ECO:0000313" key="3">
    <source>
        <dbReference type="EMBL" id="GJE07802.1"/>
    </source>
</evidence>
<keyword evidence="4" id="KW-1185">Reference proteome</keyword>
<sequence length="54" mass="5566">MTNLLRLPAAGLILLAVAACSTAPAAPDLTPPAPRVDAKTQLEYGAPPPRGPRY</sequence>
<organism evidence="3 4">
    <name type="scientific">Methylobacterium jeotgali</name>
    <dbReference type="NCBI Taxonomy" id="381630"/>
    <lineage>
        <taxon>Bacteria</taxon>
        <taxon>Pseudomonadati</taxon>
        <taxon>Pseudomonadota</taxon>
        <taxon>Alphaproteobacteria</taxon>
        <taxon>Hyphomicrobiales</taxon>
        <taxon>Methylobacteriaceae</taxon>
        <taxon>Methylobacterium</taxon>
    </lineage>
</organism>
<dbReference type="RefSeq" id="WP_238277156.1">
    <property type="nucleotide sequence ID" value="NZ_BPQR01000054.1"/>
</dbReference>
<gene>
    <name evidence="3" type="ORF">AOPFMNJM_3132</name>
</gene>
<evidence type="ECO:0000313" key="4">
    <source>
        <dbReference type="Proteomes" id="UP001055102"/>
    </source>
</evidence>
<accession>A0ABQ4SXB1</accession>
<comment type="caution">
    <text evidence="3">The sequence shown here is derived from an EMBL/GenBank/DDBJ whole genome shotgun (WGS) entry which is preliminary data.</text>
</comment>
<dbReference type="EMBL" id="BPQR01000054">
    <property type="protein sequence ID" value="GJE07802.1"/>
    <property type="molecule type" value="Genomic_DNA"/>
</dbReference>
<name>A0ABQ4SXB1_9HYPH</name>
<dbReference type="Proteomes" id="UP001055102">
    <property type="component" value="Unassembled WGS sequence"/>
</dbReference>
<evidence type="ECO:0000256" key="1">
    <source>
        <dbReference type="SAM" id="MobiDB-lite"/>
    </source>
</evidence>
<evidence type="ECO:0000256" key="2">
    <source>
        <dbReference type="SAM" id="SignalP"/>
    </source>
</evidence>
<keyword evidence="2" id="KW-0732">Signal</keyword>
<protein>
    <submittedName>
        <fullName evidence="3">Uncharacterized protein</fullName>
    </submittedName>
</protein>
<dbReference type="PROSITE" id="PS51257">
    <property type="entry name" value="PROKAR_LIPOPROTEIN"/>
    <property type="match status" value="1"/>
</dbReference>
<proteinExistence type="predicted"/>
<feature type="signal peptide" evidence="2">
    <location>
        <begin position="1"/>
        <end position="25"/>
    </location>
</feature>
<reference evidence="3" key="2">
    <citation type="submission" date="2021-08" db="EMBL/GenBank/DDBJ databases">
        <authorList>
            <person name="Tani A."/>
            <person name="Ola A."/>
            <person name="Ogura Y."/>
            <person name="Katsura K."/>
            <person name="Hayashi T."/>
        </authorList>
    </citation>
    <scope>NUCLEOTIDE SEQUENCE</scope>
    <source>
        <strain evidence="3">LMG 23639</strain>
    </source>
</reference>
<feature type="region of interest" description="Disordered" evidence="1">
    <location>
        <begin position="24"/>
        <end position="54"/>
    </location>
</feature>
<reference evidence="3" key="1">
    <citation type="journal article" date="2021" name="Front. Microbiol.">
        <title>Comprehensive Comparative Genomics and Phenotyping of Methylobacterium Species.</title>
        <authorList>
            <person name="Alessa O."/>
            <person name="Ogura Y."/>
            <person name="Fujitani Y."/>
            <person name="Takami H."/>
            <person name="Hayashi T."/>
            <person name="Sahin N."/>
            <person name="Tani A."/>
        </authorList>
    </citation>
    <scope>NUCLEOTIDE SEQUENCE</scope>
    <source>
        <strain evidence="3">LMG 23639</strain>
    </source>
</reference>
<feature type="chain" id="PRO_5046103476" evidence="2">
    <location>
        <begin position="26"/>
        <end position="54"/>
    </location>
</feature>